<evidence type="ECO:0000313" key="5">
    <source>
        <dbReference type="Proteomes" id="UP000562982"/>
    </source>
</evidence>
<dbReference type="Proteomes" id="UP000562982">
    <property type="component" value="Unassembled WGS sequence"/>
</dbReference>
<evidence type="ECO:0000256" key="1">
    <source>
        <dbReference type="ARBA" id="ARBA00006484"/>
    </source>
</evidence>
<organism evidence="3 4">
    <name type="scientific">Gluconacetobacter liquefaciens</name>
    <name type="common">Acetobacter liquefaciens</name>
    <dbReference type="NCBI Taxonomy" id="89584"/>
    <lineage>
        <taxon>Bacteria</taxon>
        <taxon>Pseudomonadati</taxon>
        <taxon>Pseudomonadota</taxon>
        <taxon>Alphaproteobacteria</taxon>
        <taxon>Acetobacterales</taxon>
        <taxon>Acetobacteraceae</taxon>
        <taxon>Gluconacetobacter</taxon>
    </lineage>
</organism>
<dbReference type="EMBL" id="JABEQI010000002">
    <property type="protein sequence ID" value="MBB2185638.1"/>
    <property type="molecule type" value="Genomic_DNA"/>
</dbReference>
<dbReference type="PANTHER" id="PTHR42879">
    <property type="entry name" value="3-OXOACYL-(ACYL-CARRIER-PROTEIN) REDUCTASE"/>
    <property type="match status" value="1"/>
</dbReference>
<dbReference type="InterPro" id="IPR002347">
    <property type="entry name" value="SDR_fam"/>
</dbReference>
<reference evidence="3 4" key="1">
    <citation type="submission" date="2018-07" db="EMBL/GenBank/DDBJ databases">
        <title>Genomic Encyclopedia of Type Strains, Phase IV (KMG-IV): sequencing the most valuable type-strain genomes for metagenomic binning, comparative biology and taxonomic classification.</title>
        <authorList>
            <person name="Goeker M."/>
        </authorList>
    </citation>
    <scope>NUCLEOTIDE SEQUENCE [LARGE SCALE GENOMIC DNA]</scope>
    <source>
        <strain evidence="3 4">DSM 5603</strain>
    </source>
</reference>
<comment type="caution">
    <text evidence="3">The sequence shown here is derived from an EMBL/GenBank/DDBJ whole genome shotgun (WGS) entry which is preliminary data.</text>
</comment>
<dbReference type="PANTHER" id="PTHR42879:SF6">
    <property type="entry name" value="NADPH-DEPENDENT REDUCTASE BACG"/>
    <property type="match status" value="1"/>
</dbReference>
<sequence>MNLELEGRTALVMGSSRGLGKACAEALAREGAHVILTGRKKETLQAACDAIRTSGGSASLCVADFQNLENVAAALSSIDSVDIVITNCGGPPPGPIAAVDIATLGRHFDTMVRVPVAIASKYLPGMRERGFGRILNIVSSGVLQPIANLGLSNMLRPAIVGWAKTLAAEVAADGVTVNSVVPGRIHTERVDELDAAAAKRRGLTPEQIAQASRSAIPMQRYGDPAEFAETLTFLASRRASYITGSLVRVDGGLIAAI</sequence>
<name>A0A370GAF8_GLULI</name>
<keyword evidence="4" id="KW-1185">Reference proteome</keyword>
<proteinExistence type="inferred from homology"/>
<accession>A0A370GAF8</accession>
<gene>
    <name evidence="3" type="ORF">C7453_102232</name>
    <name evidence="2" type="ORF">HLH32_04435</name>
</gene>
<evidence type="ECO:0000313" key="2">
    <source>
        <dbReference type="EMBL" id="MBB2185638.1"/>
    </source>
</evidence>
<dbReference type="Pfam" id="PF13561">
    <property type="entry name" value="adh_short_C2"/>
    <property type="match status" value="1"/>
</dbReference>
<reference evidence="2 5" key="2">
    <citation type="submission" date="2020-04" db="EMBL/GenBank/DDBJ databases">
        <title>Description of novel Gluconacetobacter.</title>
        <authorList>
            <person name="Sombolestani A."/>
        </authorList>
    </citation>
    <scope>NUCLEOTIDE SEQUENCE [LARGE SCALE GENOMIC DNA]</scope>
    <source>
        <strain evidence="2 5">LMG 1382</strain>
    </source>
</reference>
<dbReference type="PRINTS" id="PR00081">
    <property type="entry name" value="GDHRDH"/>
</dbReference>
<evidence type="ECO:0000313" key="4">
    <source>
        <dbReference type="Proteomes" id="UP000254958"/>
    </source>
</evidence>
<dbReference type="Gene3D" id="3.40.50.720">
    <property type="entry name" value="NAD(P)-binding Rossmann-like Domain"/>
    <property type="match status" value="1"/>
</dbReference>
<dbReference type="Proteomes" id="UP000254958">
    <property type="component" value="Unassembled WGS sequence"/>
</dbReference>
<dbReference type="InterPro" id="IPR036291">
    <property type="entry name" value="NAD(P)-bd_dom_sf"/>
</dbReference>
<dbReference type="EMBL" id="QQAW01000002">
    <property type="protein sequence ID" value="RDI39444.1"/>
    <property type="molecule type" value="Genomic_DNA"/>
</dbReference>
<dbReference type="InterPro" id="IPR050259">
    <property type="entry name" value="SDR"/>
</dbReference>
<evidence type="ECO:0000313" key="3">
    <source>
        <dbReference type="EMBL" id="RDI39444.1"/>
    </source>
</evidence>
<comment type="similarity">
    <text evidence="1">Belongs to the short-chain dehydrogenases/reductases (SDR) family.</text>
</comment>
<dbReference type="OrthoDB" id="9793325at2"/>
<dbReference type="AlphaFoldDB" id="A0A370GAF8"/>
<dbReference type="RefSeq" id="WP_114726321.1">
    <property type="nucleotide sequence ID" value="NZ_BJMI01000001.1"/>
</dbReference>
<protein>
    <submittedName>
        <fullName evidence="3">3-oxoacyl-[acyl-carrier protein] reductase</fullName>
    </submittedName>
    <submittedName>
        <fullName evidence="2">SDR family oxidoreductase</fullName>
    </submittedName>
</protein>
<dbReference type="SUPFAM" id="SSF51735">
    <property type="entry name" value="NAD(P)-binding Rossmann-fold domains"/>
    <property type="match status" value="1"/>
</dbReference>